<keyword evidence="14" id="KW-1133">Transmembrane helix</keyword>
<evidence type="ECO:0000256" key="1">
    <source>
        <dbReference type="ARBA" id="ARBA00004726"/>
    </source>
</evidence>
<keyword evidence="7" id="KW-0547">Nucleotide-binding</keyword>
<dbReference type="SUPFAM" id="SSF52402">
    <property type="entry name" value="Adenine nucleotide alpha hydrolases-like"/>
    <property type="match status" value="1"/>
</dbReference>
<evidence type="ECO:0000256" key="5">
    <source>
        <dbReference type="ARBA" id="ARBA00022679"/>
    </source>
</evidence>
<feature type="compositionally biased region" description="Basic and acidic residues" evidence="13">
    <location>
        <begin position="18"/>
        <end position="29"/>
    </location>
</feature>
<accession>D7FQC0</accession>
<feature type="compositionally biased region" description="Polar residues" evidence="13">
    <location>
        <begin position="297"/>
        <end position="307"/>
    </location>
</feature>
<keyword evidence="17" id="KW-1185">Reference proteome</keyword>
<keyword evidence="9" id="KW-0067">ATP-binding</keyword>
<evidence type="ECO:0000256" key="14">
    <source>
        <dbReference type="SAM" id="Phobius"/>
    </source>
</evidence>
<dbReference type="GO" id="GO:0003919">
    <property type="term" value="F:FMN adenylyltransferase activity"/>
    <property type="evidence" value="ECO:0007669"/>
    <property type="project" value="UniProtKB-EC"/>
</dbReference>
<evidence type="ECO:0000256" key="11">
    <source>
        <dbReference type="ARBA" id="ARBA00031871"/>
    </source>
</evidence>
<feature type="domain" description="Phosphoadenosine phosphosulphate reductase" evidence="15">
    <location>
        <begin position="151"/>
        <end position="231"/>
    </location>
</feature>
<evidence type="ECO:0000256" key="2">
    <source>
        <dbReference type="ARBA" id="ARBA00012393"/>
    </source>
</evidence>
<feature type="transmembrane region" description="Helical" evidence="14">
    <location>
        <begin position="368"/>
        <end position="390"/>
    </location>
</feature>
<sequence length="413" mass="44725">MLDGTRSDGSVARATIQQEEKNDQNTDNRSRLLHALDKTSTAATGDFELKLAQSLDVVRRALDDFGGETGRGLAISFNGGKDACVVLYLLLFVLAERDELWRLTSSASKHIPVVYFEKEEFPEIDAFMQQVSETYQFEFQRYSKSYKDGMQDLVESHGIKAVIMGQRRGDPWTEDMEWFTASTPGWAEFTRVNPALEWKFCHVWRLLRGSGLPYCVLYDQGYTSLGERGDTAKNEALRLPDGSYRPAYELAEEEEYLERSPRTPTPGSPRSPSRASPPGERNDGSGGDEGNKRFSSWDEQWDSSAGTPQDGPAVAADGGGQDILDAETVSSEESVGAGKALGIGGRTDPSGTGACLPPPVKERGEGSLAGWVGSLLPVTTIALAFVAAAVGVRSTSGSSRGGVHDNSAPHKGD</sequence>
<keyword evidence="4" id="KW-0288">FMN</keyword>
<dbReference type="EC" id="2.7.7.2" evidence="2"/>
<gene>
    <name evidence="16" type="ORF">Esi_0002_0273</name>
</gene>
<keyword evidence="5" id="KW-0808">Transferase</keyword>
<evidence type="ECO:0000256" key="4">
    <source>
        <dbReference type="ARBA" id="ARBA00022643"/>
    </source>
</evidence>
<reference evidence="16 17" key="1">
    <citation type="journal article" date="2010" name="Nature">
        <title>The Ectocarpus genome and the independent evolution of multicellularity in brown algae.</title>
        <authorList>
            <person name="Cock J.M."/>
            <person name="Sterck L."/>
            <person name="Rouze P."/>
            <person name="Scornet D."/>
            <person name="Allen A.E."/>
            <person name="Amoutzias G."/>
            <person name="Anthouard V."/>
            <person name="Artiguenave F."/>
            <person name="Aury J.M."/>
            <person name="Badger J.H."/>
            <person name="Beszteri B."/>
            <person name="Billiau K."/>
            <person name="Bonnet E."/>
            <person name="Bothwell J.H."/>
            <person name="Bowler C."/>
            <person name="Boyen C."/>
            <person name="Brownlee C."/>
            <person name="Carrano C.J."/>
            <person name="Charrier B."/>
            <person name="Cho G.Y."/>
            <person name="Coelho S.M."/>
            <person name="Collen J."/>
            <person name="Corre E."/>
            <person name="Da Silva C."/>
            <person name="Delage L."/>
            <person name="Delaroque N."/>
            <person name="Dittami S.M."/>
            <person name="Doulbeau S."/>
            <person name="Elias M."/>
            <person name="Farnham G."/>
            <person name="Gachon C.M."/>
            <person name="Gschloessl B."/>
            <person name="Heesch S."/>
            <person name="Jabbari K."/>
            <person name="Jubin C."/>
            <person name="Kawai H."/>
            <person name="Kimura K."/>
            <person name="Kloareg B."/>
            <person name="Kupper F.C."/>
            <person name="Lang D."/>
            <person name="Le Bail A."/>
            <person name="Leblanc C."/>
            <person name="Lerouge P."/>
            <person name="Lohr M."/>
            <person name="Lopez P.J."/>
            <person name="Martens C."/>
            <person name="Maumus F."/>
            <person name="Michel G."/>
            <person name="Miranda-Saavedra D."/>
            <person name="Morales J."/>
            <person name="Moreau H."/>
            <person name="Motomura T."/>
            <person name="Nagasato C."/>
            <person name="Napoli C.A."/>
            <person name="Nelson D.R."/>
            <person name="Nyvall-Collen P."/>
            <person name="Peters A.F."/>
            <person name="Pommier C."/>
            <person name="Potin P."/>
            <person name="Poulain J."/>
            <person name="Quesneville H."/>
            <person name="Read B."/>
            <person name="Rensing S.A."/>
            <person name="Ritter A."/>
            <person name="Rousvoal S."/>
            <person name="Samanta M."/>
            <person name="Samson G."/>
            <person name="Schroeder D.C."/>
            <person name="Segurens B."/>
            <person name="Strittmatter M."/>
            <person name="Tonon T."/>
            <person name="Tregear J.W."/>
            <person name="Valentin K."/>
            <person name="von Dassow P."/>
            <person name="Yamagishi T."/>
            <person name="Van de Peer Y."/>
            <person name="Wincker P."/>
        </authorList>
    </citation>
    <scope>NUCLEOTIDE SEQUENCE [LARGE SCALE GENOMIC DNA]</scope>
    <source>
        <strain evidence="17">Ec32 / CCAP1310/4</strain>
    </source>
</reference>
<dbReference type="InterPro" id="IPR014729">
    <property type="entry name" value="Rossmann-like_a/b/a_fold"/>
</dbReference>
<organism evidence="16 17">
    <name type="scientific">Ectocarpus siliculosus</name>
    <name type="common">Brown alga</name>
    <name type="synonym">Conferva siliculosa</name>
    <dbReference type="NCBI Taxonomy" id="2880"/>
    <lineage>
        <taxon>Eukaryota</taxon>
        <taxon>Sar</taxon>
        <taxon>Stramenopiles</taxon>
        <taxon>Ochrophyta</taxon>
        <taxon>PX clade</taxon>
        <taxon>Phaeophyceae</taxon>
        <taxon>Ectocarpales</taxon>
        <taxon>Ectocarpaceae</taxon>
        <taxon>Ectocarpus</taxon>
    </lineage>
</organism>
<dbReference type="Gene3D" id="3.40.50.620">
    <property type="entry name" value="HUPs"/>
    <property type="match status" value="1"/>
</dbReference>
<dbReference type="PANTHER" id="PTHR23293:SF9">
    <property type="entry name" value="FAD SYNTHASE"/>
    <property type="match status" value="1"/>
</dbReference>
<feature type="region of interest" description="Disordered" evidence="13">
    <location>
        <begin position="252"/>
        <end position="367"/>
    </location>
</feature>
<evidence type="ECO:0000256" key="8">
    <source>
        <dbReference type="ARBA" id="ARBA00022827"/>
    </source>
</evidence>
<comment type="pathway">
    <text evidence="1">Cofactor biosynthesis; FAD biosynthesis; FAD from FMN: step 1/1.</text>
</comment>
<dbReference type="EMBL" id="FN648375">
    <property type="protein sequence ID" value="CBJ48452.1"/>
    <property type="molecule type" value="Genomic_DNA"/>
</dbReference>
<evidence type="ECO:0000256" key="10">
    <source>
        <dbReference type="ARBA" id="ARBA00031145"/>
    </source>
</evidence>
<dbReference type="InParanoid" id="D7FQC0"/>
<keyword evidence="3" id="KW-0285">Flavoprotein</keyword>
<keyword evidence="14" id="KW-0472">Membrane</keyword>
<dbReference type="OrthoDB" id="270728at2759"/>
<evidence type="ECO:0000256" key="9">
    <source>
        <dbReference type="ARBA" id="ARBA00022840"/>
    </source>
</evidence>
<evidence type="ECO:0000313" key="16">
    <source>
        <dbReference type="EMBL" id="CBJ48452.1"/>
    </source>
</evidence>
<evidence type="ECO:0000256" key="12">
    <source>
        <dbReference type="ARBA" id="ARBA00049494"/>
    </source>
</evidence>
<evidence type="ECO:0000256" key="13">
    <source>
        <dbReference type="SAM" id="MobiDB-lite"/>
    </source>
</evidence>
<dbReference type="InterPro" id="IPR002500">
    <property type="entry name" value="PAPS_reduct_dom"/>
</dbReference>
<feature type="region of interest" description="Disordered" evidence="13">
    <location>
        <begin position="394"/>
        <end position="413"/>
    </location>
</feature>
<comment type="catalytic activity">
    <reaction evidence="12">
        <text>FMN + ATP + H(+) = FAD + diphosphate</text>
        <dbReference type="Rhea" id="RHEA:17237"/>
        <dbReference type="ChEBI" id="CHEBI:15378"/>
        <dbReference type="ChEBI" id="CHEBI:30616"/>
        <dbReference type="ChEBI" id="CHEBI:33019"/>
        <dbReference type="ChEBI" id="CHEBI:57692"/>
        <dbReference type="ChEBI" id="CHEBI:58210"/>
        <dbReference type="EC" id="2.7.7.2"/>
    </reaction>
</comment>
<evidence type="ECO:0000256" key="3">
    <source>
        <dbReference type="ARBA" id="ARBA00022630"/>
    </source>
</evidence>
<dbReference type="Pfam" id="PF01507">
    <property type="entry name" value="PAPS_reduct"/>
    <property type="match status" value="1"/>
</dbReference>
<dbReference type="STRING" id="2880.D7FQC0"/>
<evidence type="ECO:0000259" key="15">
    <source>
        <dbReference type="Pfam" id="PF01507"/>
    </source>
</evidence>
<dbReference type="EMBL" id="FN649727">
    <property type="protein sequence ID" value="CBJ48452.1"/>
    <property type="molecule type" value="Genomic_DNA"/>
</dbReference>
<protein>
    <recommendedName>
        <fullName evidence="2">FAD synthase</fullName>
        <ecNumber evidence="2">2.7.7.2</ecNumber>
    </recommendedName>
    <alternativeName>
        <fullName evidence="10">FAD pyrophosphorylase</fullName>
    </alternativeName>
    <alternativeName>
        <fullName evidence="11">FMN adenylyltransferase</fullName>
    </alternativeName>
</protein>
<dbReference type="GO" id="GO:0006747">
    <property type="term" value="P:FAD biosynthetic process"/>
    <property type="evidence" value="ECO:0007669"/>
    <property type="project" value="TreeGrafter"/>
</dbReference>
<evidence type="ECO:0000256" key="6">
    <source>
        <dbReference type="ARBA" id="ARBA00022695"/>
    </source>
</evidence>
<dbReference type="eggNOG" id="KOG2644">
    <property type="taxonomic scope" value="Eukaryota"/>
</dbReference>
<evidence type="ECO:0000256" key="7">
    <source>
        <dbReference type="ARBA" id="ARBA00022741"/>
    </source>
</evidence>
<feature type="region of interest" description="Disordered" evidence="13">
    <location>
        <begin position="1"/>
        <end position="29"/>
    </location>
</feature>
<proteinExistence type="predicted"/>
<feature type="compositionally biased region" description="Low complexity" evidence="13">
    <location>
        <begin position="270"/>
        <end position="279"/>
    </location>
</feature>
<keyword evidence="14" id="KW-0812">Transmembrane</keyword>
<dbReference type="PANTHER" id="PTHR23293">
    <property type="entry name" value="FAD SYNTHETASE-RELATED FMN ADENYLYLTRANSFERASE"/>
    <property type="match status" value="1"/>
</dbReference>
<dbReference type="Proteomes" id="UP000002630">
    <property type="component" value="Linkage Group LG02"/>
</dbReference>
<dbReference type="GO" id="GO:0005524">
    <property type="term" value="F:ATP binding"/>
    <property type="evidence" value="ECO:0007669"/>
    <property type="project" value="UniProtKB-KW"/>
</dbReference>
<dbReference type="AlphaFoldDB" id="D7FQC0"/>
<evidence type="ECO:0000313" key="17">
    <source>
        <dbReference type="Proteomes" id="UP000002630"/>
    </source>
</evidence>
<keyword evidence="6" id="KW-0548">Nucleotidyltransferase</keyword>
<name>D7FQC0_ECTSI</name>
<keyword evidence="8" id="KW-0274">FAD</keyword>